<feature type="compositionally biased region" description="Basic and acidic residues" evidence="1">
    <location>
        <begin position="593"/>
        <end position="608"/>
    </location>
</feature>
<dbReference type="OMA" id="EKDWPRN"/>
<feature type="compositionally biased region" description="Basic and acidic residues" evidence="1">
    <location>
        <begin position="165"/>
        <end position="190"/>
    </location>
</feature>
<feature type="compositionally biased region" description="Basic and acidic residues" evidence="1">
    <location>
        <begin position="351"/>
        <end position="372"/>
    </location>
</feature>
<feature type="compositionally biased region" description="Basic and acidic residues" evidence="1">
    <location>
        <begin position="1"/>
        <end position="35"/>
    </location>
</feature>
<evidence type="ECO:0000313" key="2">
    <source>
        <dbReference type="Ensembl" id="ENSPMAP00000009837.1"/>
    </source>
</evidence>
<feature type="compositionally biased region" description="Basic and acidic residues" evidence="1">
    <location>
        <begin position="495"/>
        <end position="524"/>
    </location>
</feature>
<feature type="compositionally biased region" description="Gly residues" evidence="1">
    <location>
        <begin position="131"/>
        <end position="148"/>
    </location>
</feature>
<dbReference type="PANTHER" id="PTHR38563">
    <property type="entry name" value="FL(2)D-ASSOCIATED COMPLEX COMPONENT"/>
    <property type="match status" value="1"/>
</dbReference>
<feature type="compositionally biased region" description="Basic and acidic residues" evidence="1">
    <location>
        <begin position="919"/>
        <end position="939"/>
    </location>
</feature>
<reference evidence="2" key="1">
    <citation type="submission" date="2025-08" db="UniProtKB">
        <authorList>
            <consortium name="Ensembl"/>
        </authorList>
    </citation>
    <scope>IDENTIFICATION</scope>
</reference>
<feature type="compositionally biased region" description="Basic and acidic residues" evidence="1">
    <location>
        <begin position="841"/>
        <end position="868"/>
    </location>
</feature>
<protein>
    <recommendedName>
        <fullName evidence="3">Zinc finger CCCH-type containing 13</fullName>
    </recommendedName>
</protein>
<evidence type="ECO:0008006" key="3">
    <source>
        <dbReference type="Google" id="ProtNLM"/>
    </source>
</evidence>
<feature type="compositionally biased region" description="Low complexity" evidence="1">
    <location>
        <begin position="653"/>
        <end position="672"/>
    </location>
</feature>
<dbReference type="Ensembl" id="ENSPMAT00000009879.1">
    <property type="protein sequence ID" value="ENSPMAP00000009837.1"/>
    <property type="gene ID" value="ENSPMAG00000008928.1"/>
</dbReference>
<reference evidence="2" key="2">
    <citation type="submission" date="2025-09" db="UniProtKB">
        <authorList>
            <consortium name="Ensembl"/>
        </authorList>
    </citation>
    <scope>IDENTIFICATION</scope>
</reference>
<dbReference type="HOGENOM" id="CLU_003683_0_0_1"/>
<dbReference type="PANTHER" id="PTHR38563:SF1">
    <property type="entry name" value="FL(2)D-ASSOCIATED COMPLEX COMPONENT"/>
    <property type="match status" value="1"/>
</dbReference>
<evidence type="ECO:0000256" key="1">
    <source>
        <dbReference type="SAM" id="MobiDB-lite"/>
    </source>
</evidence>
<name>S4RX97_PETMA</name>
<feature type="compositionally biased region" description="Basic and acidic residues" evidence="1">
    <location>
        <begin position="772"/>
        <end position="819"/>
    </location>
</feature>
<accession>S4RX97</accession>
<feature type="compositionally biased region" description="Basic residues" evidence="1">
    <location>
        <begin position="876"/>
        <end position="886"/>
    </location>
</feature>
<dbReference type="AlphaFoldDB" id="S4RX97"/>
<feature type="compositionally biased region" description="Low complexity" evidence="1">
    <location>
        <begin position="451"/>
        <end position="468"/>
    </location>
</feature>
<dbReference type="GeneTree" id="ENSGT01030000238595"/>
<proteinExistence type="predicted"/>
<dbReference type="GO" id="GO:0036396">
    <property type="term" value="C:RNA N6-methyladenosine methyltransferase complex"/>
    <property type="evidence" value="ECO:0007669"/>
    <property type="project" value="InterPro"/>
</dbReference>
<sequence length="1201" mass="133664">TDARARMDKREGKDGGEAERAAARDRERREERDAGRQPPPPPEKAPEKEKARSERDGKVEGRSDGWRDGRGAAREGREPRRRDEASAGTTGAAAADDRAFGRTGRKREEGTRKEDRSGERGGRSNERTQDRGGGSHAGGRGGVGGGNTRVGLATWDSRAAAAPEKAARENRDSGRDVSFDRREERRENRERGKRPSLPPAGDRDAARREVERRERDRTDGGGAGDHRDRDKERERSGAEHREHRDRERVDGERRERERADADHRERERLDAEHRERERERERLANELRERERARPADAEKKAERAREHREQRERERAEGPDAGERERGKEREREAERGGGGGRGRGGRGRRREERERRREEPKEERREDGDKKRKRTRDVSSPTSPRPTAKKLRLKSPESADSSNSGDDRTNVTKLLQTALYPSTWGLVIPHHSSYVRRGRLANFTRDPRSPTSRKSPSKSSSSRISSCGKARENKLLIDSSLLMRKTIPGGHVSPDRVTTDLRERMKNKRQDLEAEPTSRRQEASPSPGRQAVAIPQEEGQVPKEGKLRVIFQESGRRKRAREEAESSDDDSVTHAKKRKGPSTPPVPAKEPPAERPESPKEVDEKPASITAGEVFSDWSDEEVPCRPEGEPRGRSLSGGSTGERTSGAATRPSSPGSATLSSSGSRARASAGRRRCATSTASRPWAFCRPPSPTGSSGSTHGATPPWSGTLRTEASFAQNFNMPMRDHASLLCEHHGRSSSIGSNQSRTSSRHRRSTSTESPQRAARTADGSREADRDRRRNRSAERSLDRRSSRLEQLRREESGSSAERHDVDRHGRGSRHSSPESGRWGHARAGSYDGRERGGAPPRNWDRRRGDRERERDGDRPQAPFDHQHHHHHHHHHGPPVPGLAGTPRGDLPAELGTARQSEDGAAVRAAQEHGSHDGRAVDTADGESFRRPRTVATRSTPRFMQTTTKKLKRDGKINLKEKDRTLESNQGLESLNGGWVTSCLPGSALLPAPRAGRDAEMGPSGASYEEYEPISDDELDEMLADGADGSRDPNKQTVCPDPADVAAVDWSSLANESKEVDGEQRDAGMALLRFTPGAVLLRLGVSARLAGPRLLQRIRDACKHMSHRTTDVEAMLEQELGALGRAVLGRRHEQAAVLHVAAPCHRALCYRRDLAIRRQMLSGKIGGQQPYTNAPSLDPELLRASLRLFKRR</sequence>
<feature type="region of interest" description="Disordered" evidence="1">
    <location>
        <begin position="1"/>
        <end position="717"/>
    </location>
</feature>
<feature type="region of interest" description="Disordered" evidence="1">
    <location>
        <begin position="738"/>
        <end position="940"/>
    </location>
</feature>
<feature type="compositionally biased region" description="Basic and acidic residues" evidence="1">
    <location>
        <begin position="44"/>
        <end position="85"/>
    </location>
</feature>
<dbReference type="InterPro" id="IPR040427">
    <property type="entry name" value="Flacc"/>
</dbReference>
<feature type="compositionally biased region" description="Basic and acidic residues" evidence="1">
    <location>
        <begin position="95"/>
        <end position="130"/>
    </location>
</feature>
<feature type="compositionally biased region" description="Low complexity" evidence="1">
    <location>
        <begin position="696"/>
        <end position="708"/>
    </location>
</feature>
<feature type="compositionally biased region" description="Basic and acidic residues" evidence="1">
    <location>
        <begin position="201"/>
        <end position="337"/>
    </location>
</feature>
<dbReference type="GO" id="GO:0016556">
    <property type="term" value="P:mRNA modification"/>
    <property type="evidence" value="ECO:0007669"/>
    <property type="project" value="InterPro"/>
</dbReference>
<organism evidence="2">
    <name type="scientific">Petromyzon marinus</name>
    <name type="common">Sea lamprey</name>
    <dbReference type="NCBI Taxonomy" id="7757"/>
    <lineage>
        <taxon>Eukaryota</taxon>
        <taxon>Metazoa</taxon>
        <taxon>Chordata</taxon>
        <taxon>Craniata</taxon>
        <taxon>Vertebrata</taxon>
        <taxon>Cyclostomata</taxon>
        <taxon>Hyperoartia</taxon>
        <taxon>Petromyzontiformes</taxon>
        <taxon>Petromyzontidae</taxon>
        <taxon>Petromyzon</taxon>
    </lineage>
</organism>
<feature type="compositionally biased region" description="Basic and acidic residues" evidence="1">
    <location>
        <begin position="625"/>
        <end position="635"/>
    </location>
</feature>
<dbReference type="STRING" id="7757.ENSPMAP00000009837"/>